<protein>
    <submittedName>
        <fullName evidence="2">Uncharacterized protein</fullName>
    </submittedName>
</protein>
<keyword evidence="3" id="KW-1185">Reference proteome</keyword>
<dbReference type="Gramene" id="OE9A105052T1">
    <property type="protein sequence ID" value="OE9A105052C1"/>
    <property type="gene ID" value="OE9A105052"/>
</dbReference>
<proteinExistence type="predicted"/>
<feature type="compositionally biased region" description="Low complexity" evidence="1">
    <location>
        <begin position="17"/>
        <end position="36"/>
    </location>
</feature>
<name>A0A8S0QYS5_OLEEU</name>
<dbReference type="Proteomes" id="UP000594638">
    <property type="component" value="Unassembled WGS sequence"/>
</dbReference>
<dbReference type="PROSITE" id="PS51257">
    <property type="entry name" value="PROKAR_LIPOPROTEIN"/>
    <property type="match status" value="1"/>
</dbReference>
<gene>
    <name evidence="2" type="ORF">OLEA9_A105052</name>
</gene>
<dbReference type="EMBL" id="CACTIH010002025">
    <property type="protein sequence ID" value="CAA2971801.1"/>
    <property type="molecule type" value="Genomic_DNA"/>
</dbReference>
<reference evidence="2 3" key="1">
    <citation type="submission" date="2019-12" db="EMBL/GenBank/DDBJ databases">
        <authorList>
            <person name="Alioto T."/>
            <person name="Alioto T."/>
            <person name="Gomez Garrido J."/>
        </authorList>
    </citation>
    <scope>NUCLEOTIDE SEQUENCE [LARGE SCALE GENOMIC DNA]</scope>
</reference>
<feature type="compositionally biased region" description="Basic and acidic residues" evidence="1">
    <location>
        <begin position="1"/>
        <end position="10"/>
    </location>
</feature>
<organism evidence="2 3">
    <name type="scientific">Olea europaea subsp. europaea</name>
    <dbReference type="NCBI Taxonomy" id="158383"/>
    <lineage>
        <taxon>Eukaryota</taxon>
        <taxon>Viridiplantae</taxon>
        <taxon>Streptophyta</taxon>
        <taxon>Embryophyta</taxon>
        <taxon>Tracheophyta</taxon>
        <taxon>Spermatophyta</taxon>
        <taxon>Magnoliopsida</taxon>
        <taxon>eudicotyledons</taxon>
        <taxon>Gunneridae</taxon>
        <taxon>Pentapetalae</taxon>
        <taxon>asterids</taxon>
        <taxon>lamiids</taxon>
        <taxon>Lamiales</taxon>
        <taxon>Oleaceae</taxon>
        <taxon>Oleeae</taxon>
        <taxon>Olea</taxon>
    </lineage>
</organism>
<evidence type="ECO:0000256" key="1">
    <source>
        <dbReference type="SAM" id="MobiDB-lite"/>
    </source>
</evidence>
<feature type="region of interest" description="Disordered" evidence="1">
    <location>
        <begin position="1"/>
        <end position="45"/>
    </location>
</feature>
<sequence length="104" mass="11881">MEKSSKEAAKNKISPLSPSQSSVISLSSSCSSNRDSFYSEDSDLDGWDIEGNIRKKQMIEPYCLSVFLTRLHPKNALPFKRKLLDHRPLEIIMIIFWGGPMHRL</sequence>
<accession>A0A8S0QYS5</accession>
<dbReference type="AlphaFoldDB" id="A0A8S0QYS5"/>
<comment type="caution">
    <text evidence="2">The sequence shown here is derived from an EMBL/GenBank/DDBJ whole genome shotgun (WGS) entry which is preliminary data.</text>
</comment>
<evidence type="ECO:0000313" key="2">
    <source>
        <dbReference type="EMBL" id="CAA2971801.1"/>
    </source>
</evidence>
<evidence type="ECO:0000313" key="3">
    <source>
        <dbReference type="Proteomes" id="UP000594638"/>
    </source>
</evidence>